<keyword evidence="7" id="KW-1185">Reference proteome</keyword>
<keyword evidence="1" id="KW-0489">Methyltransferase</keyword>
<evidence type="ECO:0000256" key="3">
    <source>
        <dbReference type="ARBA" id="ARBA00022691"/>
    </source>
</evidence>
<dbReference type="InterPro" id="IPR046341">
    <property type="entry name" value="SET_dom_sf"/>
</dbReference>
<evidence type="ECO:0000256" key="4">
    <source>
        <dbReference type="SAM" id="MobiDB-lite"/>
    </source>
</evidence>
<dbReference type="InterPro" id="IPR050600">
    <property type="entry name" value="SETD3_SETD6_MTase"/>
</dbReference>
<dbReference type="GO" id="GO:0032259">
    <property type="term" value="P:methylation"/>
    <property type="evidence" value="ECO:0007669"/>
    <property type="project" value="UniProtKB-KW"/>
</dbReference>
<dbReference type="InParanoid" id="D8LR76"/>
<dbReference type="PANTHER" id="PTHR13271">
    <property type="entry name" value="UNCHARACTERIZED PUTATIVE METHYLTRANSFERASE"/>
    <property type="match status" value="1"/>
</dbReference>
<organism evidence="6 7">
    <name type="scientific">Ectocarpus siliculosus</name>
    <name type="common">Brown alga</name>
    <name type="synonym">Conferva siliculosa</name>
    <dbReference type="NCBI Taxonomy" id="2880"/>
    <lineage>
        <taxon>Eukaryota</taxon>
        <taxon>Sar</taxon>
        <taxon>Stramenopiles</taxon>
        <taxon>Ochrophyta</taxon>
        <taxon>PX clade</taxon>
        <taxon>Phaeophyceae</taxon>
        <taxon>Ectocarpales</taxon>
        <taxon>Ectocarpaceae</taxon>
        <taxon>Ectocarpus</taxon>
    </lineage>
</organism>
<dbReference type="SUPFAM" id="SSF82199">
    <property type="entry name" value="SET domain"/>
    <property type="match status" value="1"/>
</dbReference>
<dbReference type="OMA" id="YNELEMW"/>
<reference evidence="6 7" key="1">
    <citation type="journal article" date="2010" name="Nature">
        <title>The Ectocarpus genome and the independent evolution of multicellularity in brown algae.</title>
        <authorList>
            <person name="Cock J.M."/>
            <person name="Sterck L."/>
            <person name="Rouze P."/>
            <person name="Scornet D."/>
            <person name="Allen A.E."/>
            <person name="Amoutzias G."/>
            <person name="Anthouard V."/>
            <person name="Artiguenave F."/>
            <person name="Aury J.M."/>
            <person name="Badger J.H."/>
            <person name="Beszteri B."/>
            <person name="Billiau K."/>
            <person name="Bonnet E."/>
            <person name="Bothwell J.H."/>
            <person name="Bowler C."/>
            <person name="Boyen C."/>
            <person name="Brownlee C."/>
            <person name="Carrano C.J."/>
            <person name="Charrier B."/>
            <person name="Cho G.Y."/>
            <person name="Coelho S.M."/>
            <person name="Collen J."/>
            <person name="Corre E."/>
            <person name="Da Silva C."/>
            <person name="Delage L."/>
            <person name="Delaroque N."/>
            <person name="Dittami S.M."/>
            <person name="Doulbeau S."/>
            <person name="Elias M."/>
            <person name="Farnham G."/>
            <person name="Gachon C.M."/>
            <person name="Gschloessl B."/>
            <person name="Heesch S."/>
            <person name="Jabbari K."/>
            <person name="Jubin C."/>
            <person name="Kawai H."/>
            <person name="Kimura K."/>
            <person name="Kloareg B."/>
            <person name="Kupper F.C."/>
            <person name="Lang D."/>
            <person name="Le Bail A."/>
            <person name="Leblanc C."/>
            <person name="Lerouge P."/>
            <person name="Lohr M."/>
            <person name="Lopez P.J."/>
            <person name="Martens C."/>
            <person name="Maumus F."/>
            <person name="Michel G."/>
            <person name="Miranda-Saavedra D."/>
            <person name="Morales J."/>
            <person name="Moreau H."/>
            <person name="Motomura T."/>
            <person name="Nagasato C."/>
            <person name="Napoli C.A."/>
            <person name="Nelson D.R."/>
            <person name="Nyvall-Collen P."/>
            <person name="Peters A.F."/>
            <person name="Pommier C."/>
            <person name="Potin P."/>
            <person name="Poulain J."/>
            <person name="Quesneville H."/>
            <person name="Read B."/>
            <person name="Rensing S.A."/>
            <person name="Ritter A."/>
            <person name="Rousvoal S."/>
            <person name="Samanta M."/>
            <person name="Samson G."/>
            <person name="Schroeder D.C."/>
            <person name="Segurens B."/>
            <person name="Strittmatter M."/>
            <person name="Tonon T."/>
            <person name="Tregear J.W."/>
            <person name="Valentin K."/>
            <person name="von Dassow P."/>
            <person name="Yamagishi T."/>
            <person name="Van de Peer Y."/>
            <person name="Wincker P."/>
        </authorList>
    </citation>
    <scope>NUCLEOTIDE SEQUENCE [LARGE SCALE GENOMIC DNA]</scope>
    <source>
        <strain evidence="7">Ec32 / CCAP1310/4</strain>
    </source>
</reference>
<evidence type="ECO:0000256" key="1">
    <source>
        <dbReference type="ARBA" id="ARBA00022603"/>
    </source>
</evidence>
<gene>
    <name evidence="6" type="ORF">Esi_0062_0124</name>
</gene>
<dbReference type="Pfam" id="PF09273">
    <property type="entry name" value="Rubis-subs-bind"/>
    <property type="match status" value="1"/>
</dbReference>
<dbReference type="InterPro" id="IPR036464">
    <property type="entry name" value="Rubisco_LSMT_subst-bd_sf"/>
</dbReference>
<proteinExistence type="predicted"/>
<feature type="domain" description="SET" evidence="5">
    <location>
        <begin position="91"/>
        <end position="331"/>
    </location>
</feature>
<dbReference type="CDD" id="cd10527">
    <property type="entry name" value="SET_LSMT"/>
    <property type="match status" value="1"/>
</dbReference>
<dbReference type="eggNOG" id="KOG1337">
    <property type="taxonomic scope" value="Eukaryota"/>
</dbReference>
<dbReference type="OrthoDB" id="341421at2759"/>
<dbReference type="InterPro" id="IPR015353">
    <property type="entry name" value="Rubisco_LSMT_subst-bd"/>
</dbReference>
<evidence type="ECO:0000259" key="5">
    <source>
        <dbReference type="PROSITE" id="PS50280"/>
    </source>
</evidence>
<sequence length="563" mass="63060">MDAPNLLTIEGRGGGAQLVVPPPPPLAAGEGSADGREGNADRDKFDQSAGGTTAAGAAEASVAEVNPDDPDHDAKVVAFERWLLENGARFPRLEIRRYDPEVRGVHARGEIDPDEVIVEIPLKNKKQRRKRPTGWSLQKPEKDGSASWRRCLVTVEMGKALPVGQAVLASGVSFDAPKHIFLMLFILTDMRRPDTFFRPYYDLLPTTLSNMPIFWTEEEMRLLQGSYLVTQVEERNQAIEGDYGVICDLYPPFRDVATLEEFKWARMCVCSRNFGLDINGLRTSALVPYADMLNHYRPRETKWTYDNNRGGFTITTLHRILGGAQVYDSYGQKCNHRFLLNYGFAIENNQEANGFCPNEVPLLFRLDARDPLRQKKARFWRMDGPEQRRVRLCVGDTDAVRGALSMLRVIVADAAEMGARYMYRTVKDVRFPLSVRNEVAAMERLLLLTTGALDAYPTTLEEDRAALKNGGLEPFSNRRHALIQVYGEKVVLAHYVDLAETALACLAAVDTTELVSRCRDKGKLIRDHCSGPIKNIYEQDRAKGLIAPNRAWGGQMTADPTIV</sequence>
<evidence type="ECO:0000256" key="2">
    <source>
        <dbReference type="ARBA" id="ARBA00022679"/>
    </source>
</evidence>
<keyword evidence="2" id="KW-0808">Transferase</keyword>
<accession>D8LR76</accession>
<dbReference type="EMBL" id="FN648841">
    <property type="protein sequence ID" value="CBN77749.1"/>
    <property type="molecule type" value="Genomic_DNA"/>
</dbReference>
<dbReference type="STRING" id="2880.D8LR76"/>
<feature type="compositionally biased region" description="Low complexity" evidence="4">
    <location>
        <begin position="48"/>
        <end position="58"/>
    </location>
</feature>
<protein>
    <recommendedName>
        <fullName evidence="5">SET domain-containing protein</fullName>
    </recommendedName>
</protein>
<keyword evidence="3" id="KW-0949">S-adenosyl-L-methionine</keyword>
<name>D8LR76_ECTSI</name>
<evidence type="ECO:0000313" key="6">
    <source>
        <dbReference type="EMBL" id="CBN77749.1"/>
    </source>
</evidence>
<evidence type="ECO:0000313" key="7">
    <source>
        <dbReference type="Proteomes" id="UP000002630"/>
    </source>
</evidence>
<dbReference type="Proteomes" id="UP000002630">
    <property type="component" value="Linkage Group LG16"/>
</dbReference>
<dbReference type="InterPro" id="IPR001214">
    <property type="entry name" value="SET_dom"/>
</dbReference>
<dbReference type="AlphaFoldDB" id="D8LR76"/>
<dbReference type="Gene3D" id="3.90.1410.10">
    <property type="entry name" value="set domain protein methyltransferase, domain 1"/>
    <property type="match status" value="1"/>
</dbReference>
<dbReference type="PROSITE" id="PS50280">
    <property type="entry name" value="SET"/>
    <property type="match status" value="1"/>
</dbReference>
<feature type="compositionally biased region" description="Basic and acidic residues" evidence="4">
    <location>
        <begin position="33"/>
        <end position="46"/>
    </location>
</feature>
<feature type="region of interest" description="Disordered" evidence="4">
    <location>
        <begin position="1"/>
        <end position="58"/>
    </location>
</feature>
<dbReference type="Gene3D" id="3.90.1420.10">
    <property type="entry name" value="Rubisco LSMT, substrate-binding domain"/>
    <property type="match status" value="1"/>
</dbReference>
<dbReference type="PANTHER" id="PTHR13271:SF137">
    <property type="entry name" value="SET DOMAIN-CONTAINING PROTEIN"/>
    <property type="match status" value="1"/>
</dbReference>
<dbReference type="GO" id="GO:0016279">
    <property type="term" value="F:protein-lysine N-methyltransferase activity"/>
    <property type="evidence" value="ECO:0007669"/>
    <property type="project" value="TreeGrafter"/>
</dbReference>
<dbReference type="EMBL" id="FN649741">
    <property type="protein sequence ID" value="CBN77749.1"/>
    <property type="molecule type" value="Genomic_DNA"/>
</dbReference>
<dbReference type="SUPFAM" id="SSF81822">
    <property type="entry name" value="RuBisCo LSMT C-terminal, substrate-binding domain"/>
    <property type="match status" value="1"/>
</dbReference>